<dbReference type="RefSeq" id="WP_251949805.1">
    <property type="nucleotide sequence ID" value="NZ_CP080572.1"/>
</dbReference>
<evidence type="ECO:0000313" key="2">
    <source>
        <dbReference type="Proteomes" id="UP001056425"/>
    </source>
</evidence>
<organism evidence="1 2">
    <name type="scientific">Thermococcus argininiproducens</name>
    <dbReference type="NCBI Taxonomy" id="2866384"/>
    <lineage>
        <taxon>Archaea</taxon>
        <taxon>Methanobacteriati</taxon>
        <taxon>Methanobacteriota</taxon>
        <taxon>Thermococci</taxon>
        <taxon>Thermococcales</taxon>
        <taxon>Thermococcaceae</taxon>
        <taxon>Thermococcus</taxon>
    </lineage>
</organism>
<reference evidence="1 2" key="1">
    <citation type="submission" date="2021-08" db="EMBL/GenBank/DDBJ databases">
        <title>Thermococcus onnuriiensis IOH2.</title>
        <authorList>
            <person name="Park Y.-J."/>
        </authorList>
    </citation>
    <scope>NUCLEOTIDE SEQUENCE [LARGE SCALE GENOMIC DNA]</scope>
    <source>
        <strain evidence="1 2">IOH2</strain>
    </source>
</reference>
<dbReference type="EMBL" id="CP080572">
    <property type="protein sequence ID" value="USH00451.1"/>
    <property type="molecule type" value="Genomic_DNA"/>
</dbReference>
<proteinExistence type="predicted"/>
<dbReference type="AlphaFoldDB" id="A0A9E7MAR0"/>
<evidence type="ECO:0000313" key="1">
    <source>
        <dbReference type="EMBL" id="USH00451.1"/>
    </source>
</evidence>
<dbReference type="InterPro" id="IPR008928">
    <property type="entry name" value="6-hairpin_glycosidase_sf"/>
</dbReference>
<keyword evidence="2" id="KW-1185">Reference proteome</keyword>
<accession>A0A9E7MAR0</accession>
<dbReference type="KEGG" id="thei:K1720_03025"/>
<dbReference type="SUPFAM" id="SSF48208">
    <property type="entry name" value="Six-hairpin glycosidases"/>
    <property type="match status" value="1"/>
</dbReference>
<sequence length="401" mass="46513">MDHLILHSLKKLHLWIKQNGLESWDPYDGINNPKISSLRPLYPYLHIALIQLHKHSPINLRPLLNIKKGIDTKGIALLLQAYSLLYLTTRSKEYRDTAHNLFKLLLENSLFNKYGYHCWASHYYPYVTIGSELSPSIPDIIGTVNAIKGLVMYYRINPMSKIKEIVQSSCKFLESLVEEKEQYTYFLYTPRSSGKIVPNASAEALEAIYYASQITNCQFENEKVIERTVSTLIKLQHPQGSWVYSISLATGKIRHQLDFHQGYMIDGLISGYKLVRSLELKSLIADSILRGVAFYRKMFTKDGVAYYRYPSRYPVDIHNQAQGIITFTKLGKFLDDNSYLEFAEKIAHWTIANMQDISGYFYFRKLGPITYKIPYMRWSQAWMMLALSTYITITSQKRGFQ</sequence>
<dbReference type="Proteomes" id="UP001056425">
    <property type="component" value="Chromosome"/>
</dbReference>
<dbReference type="GeneID" id="72777284"/>
<evidence type="ECO:0008006" key="3">
    <source>
        <dbReference type="Google" id="ProtNLM"/>
    </source>
</evidence>
<protein>
    <recommendedName>
        <fullName evidence="3">Delta-aminolevulinic acid dehydratase</fullName>
    </recommendedName>
</protein>
<gene>
    <name evidence="1" type="ORF">K1720_03025</name>
</gene>
<dbReference type="GO" id="GO:0005975">
    <property type="term" value="P:carbohydrate metabolic process"/>
    <property type="evidence" value="ECO:0007669"/>
    <property type="project" value="InterPro"/>
</dbReference>
<name>A0A9E7MAR0_9EURY</name>